<dbReference type="EMBL" id="JAFNEN010000056">
    <property type="protein sequence ID" value="KAG8197401.1"/>
    <property type="molecule type" value="Genomic_DNA"/>
</dbReference>
<feature type="coiled-coil region" evidence="1">
    <location>
        <begin position="186"/>
        <end position="214"/>
    </location>
</feature>
<protein>
    <submittedName>
        <fullName evidence="2">Uncharacterized protein</fullName>
    </submittedName>
</protein>
<keyword evidence="3" id="KW-1185">Reference proteome</keyword>
<evidence type="ECO:0000256" key="1">
    <source>
        <dbReference type="SAM" id="Coils"/>
    </source>
</evidence>
<proteinExistence type="predicted"/>
<sequence length="387" mass="44071">MGATEFGATYITSFNGGERCHFTEDVPNMNSYCFNDFWEDFNIMEKDVKKFEPQFLSSRHAPVVPQMWKNSEYEMRFRFSSEMFTTIASSGTDDFSGVTKLQNMADVIRLSEPQVAKTSSYKQCNLSKFSSEEYVIDRKYGLEEPILDTETSPASSKFLIHSETTLALESTNKCAEEHDIPVSEKILNLRLRIKELIENSREMKQENAQKEEDNIPVSKKIRNLRLVIKELIEKFAGKMKEEIADQVYCQKEEDVLHESKLTQELEIGLDIPSKGSAEDSMTGSKLISVAATLDSAMSIKSPSKHHEDYEKTNLESFDVSSKDSQENCLKMDLVKENSAEKILSVDSTSLQIRGRKKRFIGWIKSKCLSALMFCCPCTTTKNSSRKV</sequence>
<dbReference type="AlphaFoldDB" id="A0AAV6VNU0"/>
<keyword evidence="1" id="KW-0175">Coiled coil</keyword>
<gene>
    <name evidence="2" type="ORF">JTE90_013520</name>
</gene>
<accession>A0AAV6VNU0</accession>
<evidence type="ECO:0000313" key="2">
    <source>
        <dbReference type="EMBL" id="KAG8197401.1"/>
    </source>
</evidence>
<reference evidence="2 3" key="1">
    <citation type="journal article" date="2022" name="Nat. Ecol. Evol.">
        <title>A masculinizing supergene underlies an exaggerated male reproductive morph in a spider.</title>
        <authorList>
            <person name="Hendrickx F."/>
            <person name="De Corte Z."/>
            <person name="Sonet G."/>
            <person name="Van Belleghem S.M."/>
            <person name="Kostlbacher S."/>
            <person name="Vangestel C."/>
        </authorList>
    </citation>
    <scope>NUCLEOTIDE SEQUENCE [LARGE SCALE GENOMIC DNA]</scope>
    <source>
        <strain evidence="2">W744_W776</strain>
    </source>
</reference>
<evidence type="ECO:0000313" key="3">
    <source>
        <dbReference type="Proteomes" id="UP000827092"/>
    </source>
</evidence>
<name>A0AAV6VNU0_9ARAC</name>
<dbReference type="Proteomes" id="UP000827092">
    <property type="component" value="Unassembled WGS sequence"/>
</dbReference>
<organism evidence="2 3">
    <name type="scientific">Oedothorax gibbosus</name>
    <dbReference type="NCBI Taxonomy" id="931172"/>
    <lineage>
        <taxon>Eukaryota</taxon>
        <taxon>Metazoa</taxon>
        <taxon>Ecdysozoa</taxon>
        <taxon>Arthropoda</taxon>
        <taxon>Chelicerata</taxon>
        <taxon>Arachnida</taxon>
        <taxon>Araneae</taxon>
        <taxon>Araneomorphae</taxon>
        <taxon>Entelegynae</taxon>
        <taxon>Araneoidea</taxon>
        <taxon>Linyphiidae</taxon>
        <taxon>Erigoninae</taxon>
        <taxon>Oedothorax</taxon>
    </lineage>
</organism>
<comment type="caution">
    <text evidence="2">The sequence shown here is derived from an EMBL/GenBank/DDBJ whole genome shotgun (WGS) entry which is preliminary data.</text>
</comment>